<accession>A0AAE0IS75</accession>
<reference evidence="1" key="1">
    <citation type="journal article" date="2023" name="Mol. Phylogenet. Evol.">
        <title>Genome-scale phylogeny and comparative genomics of the fungal order Sordariales.</title>
        <authorList>
            <person name="Hensen N."/>
            <person name="Bonometti L."/>
            <person name="Westerberg I."/>
            <person name="Brannstrom I.O."/>
            <person name="Guillou S."/>
            <person name="Cros-Aarteil S."/>
            <person name="Calhoun S."/>
            <person name="Haridas S."/>
            <person name="Kuo A."/>
            <person name="Mondo S."/>
            <person name="Pangilinan J."/>
            <person name="Riley R."/>
            <person name="LaButti K."/>
            <person name="Andreopoulos B."/>
            <person name="Lipzen A."/>
            <person name="Chen C."/>
            <person name="Yan M."/>
            <person name="Daum C."/>
            <person name="Ng V."/>
            <person name="Clum A."/>
            <person name="Steindorff A."/>
            <person name="Ohm R.A."/>
            <person name="Martin F."/>
            <person name="Silar P."/>
            <person name="Natvig D.O."/>
            <person name="Lalanne C."/>
            <person name="Gautier V."/>
            <person name="Ament-Velasquez S.L."/>
            <person name="Kruys A."/>
            <person name="Hutchinson M.I."/>
            <person name="Powell A.J."/>
            <person name="Barry K."/>
            <person name="Miller A.N."/>
            <person name="Grigoriev I.V."/>
            <person name="Debuchy R."/>
            <person name="Gladieux P."/>
            <person name="Hiltunen Thoren M."/>
            <person name="Johannesson H."/>
        </authorList>
    </citation>
    <scope>NUCLEOTIDE SEQUENCE</scope>
    <source>
        <strain evidence="1">CBS 118394</strain>
    </source>
</reference>
<evidence type="ECO:0000313" key="1">
    <source>
        <dbReference type="EMBL" id="KAK3330328.1"/>
    </source>
</evidence>
<protein>
    <submittedName>
        <fullName evidence="1">Uncharacterized protein</fullName>
    </submittedName>
</protein>
<sequence length="164" mass="17907">MSAESFSLALSLVPLFRHSIDTLRTGNNWPCWPLRPSKFTHKSSFTSGICQVPRSRTQNGKQGLPGKWETSGQGTGPSFFSLLACRCVGLCASLFYAGKLDEFVLNSLCDRSFWSLTIPASPKYPCAHTLALQESRSVRKTLAHILIGFFVAAASGSLTTTCRL</sequence>
<dbReference type="EMBL" id="JAUEDM010000001">
    <property type="protein sequence ID" value="KAK3330328.1"/>
    <property type="molecule type" value="Genomic_DNA"/>
</dbReference>
<name>A0AAE0IS75_9PEZI</name>
<proteinExistence type="predicted"/>
<dbReference type="Proteomes" id="UP001283341">
    <property type="component" value="Unassembled WGS sequence"/>
</dbReference>
<dbReference type="AlphaFoldDB" id="A0AAE0IS75"/>
<evidence type="ECO:0000313" key="2">
    <source>
        <dbReference type="Proteomes" id="UP001283341"/>
    </source>
</evidence>
<keyword evidence="2" id="KW-1185">Reference proteome</keyword>
<organism evidence="1 2">
    <name type="scientific">Apodospora peruviana</name>
    <dbReference type="NCBI Taxonomy" id="516989"/>
    <lineage>
        <taxon>Eukaryota</taxon>
        <taxon>Fungi</taxon>
        <taxon>Dikarya</taxon>
        <taxon>Ascomycota</taxon>
        <taxon>Pezizomycotina</taxon>
        <taxon>Sordariomycetes</taxon>
        <taxon>Sordariomycetidae</taxon>
        <taxon>Sordariales</taxon>
        <taxon>Lasiosphaeriaceae</taxon>
        <taxon>Apodospora</taxon>
    </lineage>
</organism>
<reference evidence="1" key="2">
    <citation type="submission" date="2023-06" db="EMBL/GenBank/DDBJ databases">
        <authorList>
            <consortium name="Lawrence Berkeley National Laboratory"/>
            <person name="Haridas S."/>
            <person name="Hensen N."/>
            <person name="Bonometti L."/>
            <person name="Westerberg I."/>
            <person name="Brannstrom I.O."/>
            <person name="Guillou S."/>
            <person name="Cros-Aarteil S."/>
            <person name="Calhoun S."/>
            <person name="Kuo A."/>
            <person name="Mondo S."/>
            <person name="Pangilinan J."/>
            <person name="Riley R."/>
            <person name="Labutti K."/>
            <person name="Andreopoulos B."/>
            <person name="Lipzen A."/>
            <person name="Chen C."/>
            <person name="Yanf M."/>
            <person name="Daum C."/>
            <person name="Ng V."/>
            <person name="Clum A."/>
            <person name="Steindorff A."/>
            <person name="Ohm R."/>
            <person name="Martin F."/>
            <person name="Silar P."/>
            <person name="Natvig D."/>
            <person name="Lalanne C."/>
            <person name="Gautier V."/>
            <person name="Ament-Velasquez S.L."/>
            <person name="Kruys A."/>
            <person name="Hutchinson M.I."/>
            <person name="Powell A.J."/>
            <person name="Barry K."/>
            <person name="Miller A.N."/>
            <person name="Grigoriev I.V."/>
            <person name="Debuchy R."/>
            <person name="Gladieux P."/>
            <person name="Thoren M.H."/>
            <person name="Johannesson H."/>
        </authorList>
    </citation>
    <scope>NUCLEOTIDE SEQUENCE</scope>
    <source>
        <strain evidence="1">CBS 118394</strain>
    </source>
</reference>
<comment type="caution">
    <text evidence="1">The sequence shown here is derived from an EMBL/GenBank/DDBJ whole genome shotgun (WGS) entry which is preliminary data.</text>
</comment>
<gene>
    <name evidence="1" type="ORF">B0H66DRAFT_543513</name>
</gene>